<reference evidence="2" key="1">
    <citation type="submission" date="2021-01" db="EMBL/GenBank/DDBJ databases">
        <authorList>
            <person name="Li R."/>
            <person name="Bekaert M."/>
        </authorList>
    </citation>
    <scope>NUCLEOTIDE SEQUENCE</scope>
    <source>
        <strain evidence="2">Farmed</strain>
    </source>
</reference>
<evidence type="ECO:0000313" key="3">
    <source>
        <dbReference type="Proteomes" id="UP000597762"/>
    </source>
</evidence>
<keyword evidence="3" id="KW-1185">Reference proteome</keyword>
<keyword evidence="1" id="KW-0472">Membrane</keyword>
<protein>
    <recommendedName>
        <fullName evidence="4">Endonuclease-reverse transcriptase</fullName>
    </recommendedName>
</protein>
<accession>A0A812AQR4</accession>
<comment type="caution">
    <text evidence="2">The sequence shown here is derived from an EMBL/GenBank/DDBJ whole genome shotgun (WGS) entry which is preliminary data.</text>
</comment>
<dbReference type="Proteomes" id="UP000597762">
    <property type="component" value="Unassembled WGS sequence"/>
</dbReference>
<dbReference type="EMBL" id="CAHIKZ030000102">
    <property type="protein sequence ID" value="CAE1152357.1"/>
    <property type="molecule type" value="Genomic_DNA"/>
</dbReference>
<proteinExistence type="predicted"/>
<gene>
    <name evidence="2" type="ORF">SPHA_3404</name>
</gene>
<dbReference type="OrthoDB" id="425014at2759"/>
<evidence type="ECO:0000256" key="1">
    <source>
        <dbReference type="SAM" id="Phobius"/>
    </source>
</evidence>
<keyword evidence="1" id="KW-0812">Transmembrane</keyword>
<evidence type="ECO:0000313" key="2">
    <source>
        <dbReference type="EMBL" id="CAE1152357.1"/>
    </source>
</evidence>
<dbReference type="AlphaFoldDB" id="A0A812AQR4"/>
<dbReference type="PANTHER" id="PTHR47027">
    <property type="entry name" value="REVERSE TRANSCRIPTASE DOMAIN-CONTAINING PROTEIN"/>
    <property type="match status" value="1"/>
</dbReference>
<feature type="transmembrane region" description="Helical" evidence="1">
    <location>
        <begin position="232"/>
        <end position="252"/>
    </location>
</feature>
<sequence>MQQLLLEYLNLKSFICRVSFVILTTGQAKDEITTRINLARAAFVRLQKRLWSRQEIRRSTKLRIYEATVRAILLYGCETWPLRREDLHKLEVFDHYCLRRILRVRLSDRIPNSSIRARCNILGLEETLHNRRLRWFGHVLRWPGDVFVRKLVAPNAPTGWRKRRGGQLKTWLPTVKADMELMSGPHVFEIFPSFFLLFFFPFSFFFDLSFFYFSFLFLFFSFVLDLSFLPSFFLLSFLPSFFLSLLFFFLFLSFSIFPSFFLSFFLLFFFPFPSFFFFFLFQTFFLYYVFLSFTFLFHSFSIFLFFHHTSVRD</sequence>
<feature type="transmembrane region" description="Helical" evidence="1">
    <location>
        <begin position="259"/>
        <end position="279"/>
    </location>
</feature>
<dbReference type="PANTHER" id="PTHR47027:SF25">
    <property type="entry name" value="REVERSE TRANSCRIPTASE DOMAIN-CONTAINING PROTEIN"/>
    <property type="match status" value="1"/>
</dbReference>
<evidence type="ECO:0008006" key="4">
    <source>
        <dbReference type="Google" id="ProtNLM"/>
    </source>
</evidence>
<organism evidence="2 3">
    <name type="scientific">Acanthosepion pharaonis</name>
    <name type="common">Pharaoh cuttlefish</name>
    <name type="synonym">Sepia pharaonis</name>
    <dbReference type="NCBI Taxonomy" id="158019"/>
    <lineage>
        <taxon>Eukaryota</taxon>
        <taxon>Metazoa</taxon>
        <taxon>Spiralia</taxon>
        <taxon>Lophotrochozoa</taxon>
        <taxon>Mollusca</taxon>
        <taxon>Cephalopoda</taxon>
        <taxon>Coleoidea</taxon>
        <taxon>Decapodiformes</taxon>
        <taxon>Sepiida</taxon>
        <taxon>Sepiina</taxon>
        <taxon>Sepiidae</taxon>
        <taxon>Acanthosepion</taxon>
    </lineage>
</organism>
<feature type="transmembrane region" description="Helical" evidence="1">
    <location>
        <begin position="194"/>
        <end position="220"/>
    </location>
</feature>
<name>A0A812AQR4_ACAPH</name>
<keyword evidence="1" id="KW-1133">Transmembrane helix</keyword>
<feature type="transmembrane region" description="Helical" evidence="1">
    <location>
        <begin position="285"/>
        <end position="306"/>
    </location>
</feature>